<protein>
    <submittedName>
        <fullName evidence="1">Uncharacterized protein</fullName>
    </submittedName>
</protein>
<dbReference type="AlphaFoldDB" id="A0A6A6RYT8"/>
<evidence type="ECO:0000313" key="1">
    <source>
        <dbReference type="EMBL" id="KAF2639603.1"/>
    </source>
</evidence>
<accession>A0A6A6RYT8</accession>
<dbReference type="EMBL" id="MU006786">
    <property type="protein sequence ID" value="KAF2639603.1"/>
    <property type="molecule type" value="Genomic_DNA"/>
</dbReference>
<gene>
    <name evidence="1" type="ORF">P280DRAFT_42045</name>
</gene>
<sequence>MKCYCRLSDATQASLMASMDLYICADAAYCMYSPVRDDRSILLPSAIKMEDLELRPLAPELHTSRLRTIHGALARAEGLHVDSLLDNATHLVHCLQVNHKRPLALGKDIIRPPRQFDSKAGNLYISGYVKEVLIPLLHNLIPHSFPRTSRPKLLSVTTGQPNLQLS</sequence>
<name>A0A6A6RYT8_9PLEO</name>
<reference evidence="1" key="1">
    <citation type="journal article" date="2020" name="Stud. Mycol.">
        <title>101 Dothideomycetes genomes: a test case for predicting lifestyles and emergence of pathogens.</title>
        <authorList>
            <person name="Haridas S."/>
            <person name="Albert R."/>
            <person name="Binder M."/>
            <person name="Bloem J."/>
            <person name="Labutti K."/>
            <person name="Salamov A."/>
            <person name="Andreopoulos B."/>
            <person name="Baker S."/>
            <person name="Barry K."/>
            <person name="Bills G."/>
            <person name="Bluhm B."/>
            <person name="Cannon C."/>
            <person name="Castanera R."/>
            <person name="Culley D."/>
            <person name="Daum C."/>
            <person name="Ezra D."/>
            <person name="Gonzalez J."/>
            <person name="Henrissat B."/>
            <person name="Kuo A."/>
            <person name="Liang C."/>
            <person name="Lipzen A."/>
            <person name="Lutzoni F."/>
            <person name="Magnuson J."/>
            <person name="Mondo S."/>
            <person name="Nolan M."/>
            <person name="Ohm R."/>
            <person name="Pangilinan J."/>
            <person name="Park H.-J."/>
            <person name="Ramirez L."/>
            <person name="Alfaro M."/>
            <person name="Sun H."/>
            <person name="Tritt A."/>
            <person name="Yoshinaga Y."/>
            <person name="Zwiers L.-H."/>
            <person name="Turgeon B."/>
            <person name="Goodwin S."/>
            <person name="Spatafora J."/>
            <person name="Crous P."/>
            <person name="Grigoriev I."/>
        </authorList>
    </citation>
    <scope>NUCLEOTIDE SEQUENCE</scope>
    <source>
        <strain evidence="1">CBS 473.64</strain>
    </source>
</reference>
<proteinExistence type="predicted"/>
<keyword evidence="2" id="KW-1185">Reference proteome</keyword>
<organism evidence="1 2">
    <name type="scientific">Massarina eburnea CBS 473.64</name>
    <dbReference type="NCBI Taxonomy" id="1395130"/>
    <lineage>
        <taxon>Eukaryota</taxon>
        <taxon>Fungi</taxon>
        <taxon>Dikarya</taxon>
        <taxon>Ascomycota</taxon>
        <taxon>Pezizomycotina</taxon>
        <taxon>Dothideomycetes</taxon>
        <taxon>Pleosporomycetidae</taxon>
        <taxon>Pleosporales</taxon>
        <taxon>Massarineae</taxon>
        <taxon>Massarinaceae</taxon>
        <taxon>Massarina</taxon>
    </lineage>
</organism>
<dbReference type="Proteomes" id="UP000799753">
    <property type="component" value="Unassembled WGS sequence"/>
</dbReference>
<evidence type="ECO:0000313" key="2">
    <source>
        <dbReference type="Proteomes" id="UP000799753"/>
    </source>
</evidence>